<dbReference type="Proteomes" id="UP000292704">
    <property type="component" value="Unassembled WGS sequence"/>
</dbReference>
<dbReference type="RefSeq" id="WP_130171757.1">
    <property type="nucleotide sequence ID" value="NZ_SHMR01000009.1"/>
</dbReference>
<evidence type="ECO:0000256" key="1">
    <source>
        <dbReference type="SAM" id="MobiDB-lite"/>
    </source>
</evidence>
<evidence type="ECO:0000313" key="2">
    <source>
        <dbReference type="EMBL" id="RZH66526.1"/>
    </source>
</evidence>
<feature type="region of interest" description="Disordered" evidence="1">
    <location>
        <begin position="28"/>
        <end position="56"/>
    </location>
</feature>
<proteinExistence type="predicted"/>
<accession>A0A482XYE3</accession>
<name>A0A482XYE3_9EURY</name>
<reference evidence="2 3" key="1">
    <citation type="submission" date="2019-02" db="EMBL/GenBank/DDBJ databases">
        <title>Genome analysis provides insights into bioremediation potentialities and Haloocin production by Natrinema altunense strain 4.1R isolated from Chott Douz in Tunisian desert.</title>
        <authorList>
            <person name="Najjari A."/>
            <person name="Youssef N."/>
            <person name="Ben Dhia O."/>
            <person name="Ferjani R."/>
            <person name="El Hidri D."/>
            <person name="Ouzari H.I."/>
            <person name="Cherif A."/>
        </authorList>
    </citation>
    <scope>NUCLEOTIDE SEQUENCE [LARGE SCALE GENOMIC DNA]</scope>
    <source>
        <strain evidence="2 3">4.1R</strain>
    </source>
</reference>
<dbReference type="AlphaFoldDB" id="A0A482XYE3"/>
<organism evidence="2 3">
    <name type="scientific">Natrinema altunense</name>
    <dbReference type="NCBI Taxonomy" id="222984"/>
    <lineage>
        <taxon>Archaea</taxon>
        <taxon>Methanobacteriati</taxon>
        <taxon>Methanobacteriota</taxon>
        <taxon>Stenosarchaea group</taxon>
        <taxon>Halobacteria</taxon>
        <taxon>Halobacteriales</taxon>
        <taxon>Natrialbaceae</taxon>
        <taxon>Natrinema</taxon>
    </lineage>
</organism>
<feature type="compositionally biased region" description="Basic and acidic residues" evidence="1">
    <location>
        <begin position="36"/>
        <end position="56"/>
    </location>
</feature>
<sequence length="193" mass="21821">MPKTKRTNRCSKRRLFLQSLGLLGSSAIAGGAAARSRKEENTEKDERSEKDERAEVERTFAELEDKHGQPTIDGQRSFANGMVSANSNAPESFARGNAPETADELFSNKRYEVSSVTKYKFEDGVKKTVTIGTNSEEDFMVHLDGEYFRVSITDADRESIASSLEQLNSKMEEQIQTALQERYRSDEYEEVDR</sequence>
<evidence type="ECO:0000313" key="3">
    <source>
        <dbReference type="Proteomes" id="UP000292704"/>
    </source>
</evidence>
<gene>
    <name evidence="2" type="ORF">ELS17_17845</name>
</gene>
<comment type="caution">
    <text evidence="2">The sequence shown here is derived from an EMBL/GenBank/DDBJ whole genome shotgun (WGS) entry which is preliminary data.</text>
</comment>
<dbReference type="EMBL" id="SHMR01000009">
    <property type="protein sequence ID" value="RZH66526.1"/>
    <property type="molecule type" value="Genomic_DNA"/>
</dbReference>
<protein>
    <submittedName>
        <fullName evidence="2">Uncharacterized protein</fullName>
    </submittedName>
</protein>